<proteinExistence type="inferred from homology"/>
<feature type="domain" description="Aminotransferase class I/classII large" evidence="7">
    <location>
        <begin position="28"/>
        <end position="378"/>
    </location>
</feature>
<dbReference type="InterPro" id="IPR015421">
    <property type="entry name" value="PyrdxlP-dep_Trfase_major"/>
</dbReference>
<evidence type="ECO:0000313" key="8">
    <source>
        <dbReference type="EMBL" id="MBP2019373.1"/>
    </source>
</evidence>
<dbReference type="Gene3D" id="3.90.1150.10">
    <property type="entry name" value="Aspartate Aminotransferase, domain 1"/>
    <property type="match status" value="1"/>
</dbReference>
<dbReference type="RefSeq" id="WP_209467485.1">
    <property type="nucleotide sequence ID" value="NZ_JAGGLG010000027.1"/>
</dbReference>
<dbReference type="Gene3D" id="3.40.640.10">
    <property type="entry name" value="Type I PLP-dependent aspartate aminotransferase-like (Major domain)"/>
    <property type="match status" value="1"/>
</dbReference>
<dbReference type="Proteomes" id="UP001519289">
    <property type="component" value="Unassembled WGS sequence"/>
</dbReference>
<comment type="similarity">
    <text evidence="2 6">Belongs to the class-I pyridoxal-phosphate-dependent aminotransferase family.</text>
</comment>
<evidence type="ECO:0000256" key="6">
    <source>
        <dbReference type="RuleBase" id="RU000481"/>
    </source>
</evidence>
<dbReference type="EC" id="2.6.1.-" evidence="6"/>
<dbReference type="EMBL" id="JAGGLG010000027">
    <property type="protein sequence ID" value="MBP2019373.1"/>
    <property type="molecule type" value="Genomic_DNA"/>
</dbReference>
<dbReference type="InterPro" id="IPR050596">
    <property type="entry name" value="AspAT/PAT-like"/>
</dbReference>
<evidence type="ECO:0000256" key="5">
    <source>
        <dbReference type="ARBA" id="ARBA00022898"/>
    </source>
</evidence>
<evidence type="ECO:0000256" key="3">
    <source>
        <dbReference type="ARBA" id="ARBA00022576"/>
    </source>
</evidence>
<evidence type="ECO:0000256" key="4">
    <source>
        <dbReference type="ARBA" id="ARBA00022679"/>
    </source>
</evidence>
<dbReference type="InterPro" id="IPR015424">
    <property type="entry name" value="PyrdxlP-dep_Trfase"/>
</dbReference>
<comment type="cofactor">
    <cofactor evidence="1 6">
        <name>pyridoxal 5'-phosphate</name>
        <dbReference type="ChEBI" id="CHEBI:597326"/>
    </cofactor>
</comment>
<sequence>MRSFVNRQVAALPPSGIRRFFDLIASSTDIISLGVGEPDFSTPWHIRAAAIRSLERGRTSYTSNWGLLELRQAIRDHLEAWQGLTYDPEGEILVTVGVAEAIDLALRAVVEPGDEVLIPEPCFVSYAPCAVLAGGRPVAVPLRAAEGFKLTPERLLEHITSRSKVLMLAFPANPTGAVMNAAELAAVARIAVEHDLLVISDEIYGEMTYEGEHRSIAAMPGMRERTVLLNGVSKAYAMTGWRIGYACGPRDVLAAMVKIHQYTIMCPPITGQIAAIEALRHGSAERERMVAEYDRRRRLMVDGFRRIGLPCVEPKGAFYIFPSVAETGLDDTTFAVRLLEEEKVAVVPGSAFGAAGAGHVRCTYAAPIEQLAEALRRLDRFVARLHESRPRAMAR</sequence>
<dbReference type="PANTHER" id="PTHR46383:SF3">
    <property type="entry name" value="ASPARTATE AMINOTRANSFERASE-RELATED"/>
    <property type="match status" value="1"/>
</dbReference>
<dbReference type="CDD" id="cd00609">
    <property type="entry name" value="AAT_like"/>
    <property type="match status" value="1"/>
</dbReference>
<reference evidence="8 9" key="1">
    <citation type="submission" date="2021-03" db="EMBL/GenBank/DDBJ databases">
        <title>Genomic Encyclopedia of Type Strains, Phase IV (KMG-IV): sequencing the most valuable type-strain genomes for metagenomic binning, comparative biology and taxonomic classification.</title>
        <authorList>
            <person name="Goeker M."/>
        </authorList>
    </citation>
    <scope>NUCLEOTIDE SEQUENCE [LARGE SCALE GENOMIC DNA]</scope>
    <source>
        <strain evidence="8 9">DSM 27138</strain>
    </source>
</reference>
<evidence type="ECO:0000256" key="2">
    <source>
        <dbReference type="ARBA" id="ARBA00007441"/>
    </source>
</evidence>
<dbReference type="PANTHER" id="PTHR46383">
    <property type="entry name" value="ASPARTATE AMINOTRANSFERASE"/>
    <property type="match status" value="1"/>
</dbReference>
<name>A0ABS4JUZ9_9FIRM</name>
<keyword evidence="3 6" id="KW-0032">Aminotransferase</keyword>
<keyword evidence="9" id="KW-1185">Reference proteome</keyword>
<dbReference type="InterPro" id="IPR015422">
    <property type="entry name" value="PyrdxlP-dep_Trfase_small"/>
</dbReference>
<keyword evidence="4 6" id="KW-0808">Transferase</keyword>
<gene>
    <name evidence="8" type="ORF">J2Z79_002812</name>
</gene>
<protein>
    <recommendedName>
        <fullName evidence="6">Aminotransferase</fullName>
        <ecNumber evidence="6">2.6.1.-</ecNumber>
    </recommendedName>
</protein>
<dbReference type="Pfam" id="PF00155">
    <property type="entry name" value="Aminotran_1_2"/>
    <property type="match status" value="1"/>
</dbReference>
<organism evidence="8 9">
    <name type="scientific">Symbiobacterium terraclitae</name>
    <dbReference type="NCBI Taxonomy" id="557451"/>
    <lineage>
        <taxon>Bacteria</taxon>
        <taxon>Bacillati</taxon>
        <taxon>Bacillota</taxon>
        <taxon>Clostridia</taxon>
        <taxon>Eubacteriales</taxon>
        <taxon>Symbiobacteriaceae</taxon>
        <taxon>Symbiobacterium</taxon>
    </lineage>
</organism>
<evidence type="ECO:0000313" key="9">
    <source>
        <dbReference type="Proteomes" id="UP001519289"/>
    </source>
</evidence>
<dbReference type="InterPro" id="IPR004838">
    <property type="entry name" value="NHTrfase_class1_PyrdxlP-BS"/>
</dbReference>
<accession>A0ABS4JUZ9</accession>
<dbReference type="PROSITE" id="PS00105">
    <property type="entry name" value="AA_TRANSFER_CLASS_1"/>
    <property type="match status" value="1"/>
</dbReference>
<evidence type="ECO:0000259" key="7">
    <source>
        <dbReference type="Pfam" id="PF00155"/>
    </source>
</evidence>
<comment type="caution">
    <text evidence="8">The sequence shown here is derived from an EMBL/GenBank/DDBJ whole genome shotgun (WGS) entry which is preliminary data.</text>
</comment>
<dbReference type="GO" id="GO:0008483">
    <property type="term" value="F:transaminase activity"/>
    <property type="evidence" value="ECO:0007669"/>
    <property type="project" value="UniProtKB-KW"/>
</dbReference>
<dbReference type="InterPro" id="IPR004839">
    <property type="entry name" value="Aminotransferase_I/II_large"/>
</dbReference>
<evidence type="ECO:0000256" key="1">
    <source>
        <dbReference type="ARBA" id="ARBA00001933"/>
    </source>
</evidence>
<dbReference type="SUPFAM" id="SSF53383">
    <property type="entry name" value="PLP-dependent transferases"/>
    <property type="match status" value="1"/>
</dbReference>
<keyword evidence="5" id="KW-0663">Pyridoxal phosphate</keyword>